<dbReference type="AlphaFoldDB" id="A0A1W0WRB7"/>
<accession>A0A1W0WRB7</accession>
<organism evidence="2 3">
    <name type="scientific">Hypsibius exemplaris</name>
    <name type="common">Freshwater tardigrade</name>
    <dbReference type="NCBI Taxonomy" id="2072580"/>
    <lineage>
        <taxon>Eukaryota</taxon>
        <taxon>Metazoa</taxon>
        <taxon>Ecdysozoa</taxon>
        <taxon>Tardigrada</taxon>
        <taxon>Eutardigrada</taxon>
        <taxon>Parachela</taxon>
        <taxon>Hypsibioidea</taxon>
        <taxon>Hypsibiidae</taxon>
        <taxon>Hypsibius</taxon>
    </lineage>
</organism>
<evidence type="ECO:0008006" key="4">
    <source>
        <dbReference type="Google" id="ProtNLM"/>
    </source>
</evidence>
<evidence type="ECO:0000313" key="3">
    <source>
        <dbReference type="Proteomes" id="UP000192578"/>
    </source>
</evidence>
<dbReference type="EMBL" id="MTYJ01000057">
    <property type="protein sequence ID" value="OQV17746.1"/>
    <property type="molecule type" value="Genomic_DNA"/>
</dbReference>
<evidence type="ECO:0000256" key="1">
    <source>
        <dbReference type="SAM" id="SignalP"/>
    </source>
</evidence>
<dbReference type="Proteomes" id="UP000192578">
    <property type="component" value="Unassembled WGS sequence"/>
</dbReference>
<comment type="caution">
    <text evidence="2">The sequence shown here is derived from an EMBL/GenBank/DDBJ whole genome shotgun (WGS) entry which is preliminary data.</text>
</comment>
<feature type="chain" id="PRO_5013139573" description="P-type domain-containing protein" evidence="1">
    <location>
        <begin position="26"/>
        <end position="127"/>
    </location>
</feature>
<evidence type="ECO:0000313" key="2">
    <source>
        <dbReference type="EMBL" id="OQV17746.1"/>
    </source>
</evidence>
<reference evidence="3" key="1">
    <citation type="submission" date="2017-01" db="EMBL/GenBank/DDBJ databases">
        <title>Comparative genomics of anhydrobiosis in the tardigrade Hypsibius dujardini.</title>
        <authorList>
            <person name="Yoshida Y."/>
            <person name="Koutsovoulos G."/>
            <person name="Laetsch D."/>
            <person name="Stevens L."/>
            <person name="Kumar S."/>
            <person name="Horikawa D."/>
            <person name="Ishino K."/>
            <person name="Komine S."/>
            <person name="Tomita M."/>
            <person name="Blaxter M."/>
            <person name="Arakawa K."/>
        </authorList>
    </citation>
    <scope>NUCLEOTIDE SEQUENCE [LARGE SCALE GENOMIC DNA]</scope>
    <source>
        <strain evidence="3">Z151</strain>
    </source>
</reference>
<name>A0A1W0WRB7_HYPEX</name>
<keyword evidence="1" id="KW-0732">Signal</keyword>
<gene>
    <name evidence="2" type="ORF">BV898_08203</name>
</gene>
<sequence>MWKFSGHLTFLVCGLLFLATKPVFGQRLQCGAKETQGECGVECGDGSETACTALGCCFEHASDGFGTRCYNPGTVSVRPECLDFPHKCHHDDDDDREYDEYHNNSDDHIHFHDEADPGRRVQLWPGN</sequence>
<keyword evidence="3" id="KW-1185">Reference proteome</keyword>
<proteinExistence type="predicted"/>
<protein>
    <recommendedName>
        <fullName evidence="4">P-type domain-containing protein</fullName>
    </recommendedName>
</protein>
<feature type="signal peptide" evidence="1">
    <location>
        <begin position="1"/>
        <end position="25"/>
    </location>
</feature>